<comment type="caution">
    <text evidence="2">The sequence shown here is derived from an EMBL/GenBank/DDBJ whole genome shotgun (WGS) entry which is preliminary data.</text>
</comment>
<dbReference type="AlphaFoldDB" id="A0A645GPT4"/>
<feature type="compositionally biased region" description="Basic and acidic residues" evidence="1">
    <location>
        <begin position="78"/>
        <end position="90"/>
    </location>
</feature>
<name>A0A645GPT4_9ZZZZ</name>
<accession>A0A645GPT4</accession>
<protein>
    <submittedName>
        <fullName evidence="2">Uncharacterized protein</fullName>
    </submittedName>
</protein>
<evidence type="ECO:0000256" key="1">
    <source>
        <dbReference type="SAM" id="MobiDB-lite"/>
    </source>
</evidence>
<organism evidence="2">
    <name type="scientific">bioreactor metagenome</name>
    <dbReference type="NCBI Taxonomy" id="1076179"/>
    <lineage>
        <taxon>unclassified sequences</taxon>
        <taxon>metagenomes</taxon>
        <taxon>ecological metagenomes</taxon>
    </lineage>
</organism>
<gene>
    <name evidence="2" type="ORF">SDC9_176374</name>
</gene>
<feature type="region of interest" description="Disordered" evidence="1">
    <location>
        <begin position="71"/>
        <end position="90"/>
    </location>
</feature>
<reference evidence="2" key="1">
    <citation type="submission" date="2019-08" db="EMBL/GenBank/DDBJ databases">
        <authorList>
            <person name="Kucharzyk K."/>
            <person name="Murdoch R.W."/>
            <person name="Higgins S."/>
            <person name="Loffler F."/>
        </authorList>
    </citation>
    <scope>NUCLEOTIDE SEQUENCE</scope>
</reference>
<dbReference type="EMBL" id="VSSQ01079391">
    <property type="protein sequence ID" value="MPN28928.1"/>
    <property type="molecule type" value="Genomic_DNA"/>
</dbReference>
<evidence type="ECO:0000313" key="2">
    <source>
        <dbReference type="EMBL" id="MPN28928.1"/>
    </source>
</evidence>
<proteinExistence type="predicted"/>
<sequence>MQNVEKLRQFVDACRAHESSKRRNAVVSGFCELRAVLFRIHDHAAKFQQREFVIVAGIAHLRKKHRPAVLQFNNQRGNPHDGARENDADQ</sequence>